<evidence type="ECO:0000256" key="1">
    <source>
        <dbReference type="SAM" id="SignalP"/>
    </source>
</evidence>
<dbReference type="PANTHER" id="PTHR33420:SF26">
    <property type="entry name" value="FIMBRIAL SUBUNIT"/>
    <property type="match status" value="1"/>
</dbReference>
<evidence type="ECO:0000259" key="2">
    <source>
        <dbReference type="Pfam" id="PF00419"/>
    </source>
</evidence>
<dbReference type="InterPro" id="IPR000259">
    <property type="entry name" value="Adhesion_dom_fimbrial"/>
</dbReference>
<dbReference type="Pfam" id="PF00419">
    <property type="entry name" value="Fimbrial"/>
    <property type="match status" value="1"/>
</dbReference>
<reference evidence="3 4" key="1">
    <citation type="submission" date="2023-08" db="EMBL/GenBank/DDBJ databases">
        <title>Complete Genome and Methylome dissection of Serratia fonticola NEB369.</title>
        <authorList>
            <person name="Fomenkov A."/>
            <person name="Roberts R.D."/>
        </authorList>
    </citation>
    <scope>NUCLEOTIDE SEQUENCE [LARGE SCALE GENOMIC DNA]</scope>
    <source>
        <strain evidence="3 4">NEB369</strain>
    </source>
</reference>
<protein>
    <submittedName>
        <fullName evidence="3">Fimbrial protein</fullName>
    </submittedName>
</protein>
<accession>A0ABY9PRE4</accession>
<feature type="domain" description="Fimbrial-type adhesion" evidence="2">
    <location>
        <begin position="31"/>
        <end position="167"/>
    </location>
</feature>
<sequence length="168" mass="17791">MLNSKCVFLLAAWLLASTGHAALIASSQTRFMGRITVATCNIVVGDDNQTINMGEISNAELDTKGKSSAVPFIINLYGCDTENKTVKLAFDRVGTGASGSLIAVDGVNGIALGLLDSNGNPLYFGNKSVGQKINKGDNTLLFSAYIAKTGPINSGTFSRLLHYTLYYD</sequence>
<dbReference type="RefSeq" id="WP_309206046.1">
    <property type="nucleotide sequence ID" value="NZ_CP133586.1"/>
</dbReference>
<organism evidence="3 4">
    <name type="scientific">Serratia fonticola</name>
    <dbReference type="NCBI Taxonomy" id="47917"/>
    <lineage>
        <taxon>Bacteria</taxon>
        <taxon>Pseudomonadati</taxon>
        <taxon>Pseudomonadota</taxon>
        <taxon>Gammaproteobacteria</taxon>
        <taxon>Enterobacterales</taxon>
        <taxon>Yersiniaceae</taxon>
        <taxon>Serratia</taxon>
    </lineage>
</organism>
<dbReference type="PANTHER" id="PTHR33420">
    <property type="entry name" value="FIMBRIAL SUBUNIT ELFA-RELATED"/>
    <property type="match status" value="1"/>
</dbReference>
<dbReference type="SUPFAM" id="SSF49401">
    <property type="entry name" value="Bacterial adhesins"/>
    <property type="match status" value="1"/>
</dbReference>
<dbReference type="EMBL" id="CP133586">
    <property type="protein sequence ID" value="WMT15813.1"/>
    <property type="molecule type" value="Genomic_DNA"/>
</dbReference>
<dbReference type="Gene3D" id="2.60.40.1090">
    <property type="entry name" value="Fimbrial-type adhesion domain"/>
    <property type="match status" value="1"/>
</dbReference>
<dbReference type="InterPro" id="IPR008966">
    <property type="entry name" value="Adhesion_dom_sf"/>
</dbReference>
<keyword evidence="4" id="KW-1185">Reference proteome</keyword>
<name>A0ABY9PRE4_SERFO</name>
<proteinExistence type="predicted"/>
<evidence type="ECO:0000313" key="4">
    <source>
        <dbReference type="Proteomes" id="UP001235341"/>
    </source>
</evidence>
<feature type="chain" id="PRO_5046527255" evidence="1">
    <location>
        <begin position="22"/>
        <end position="168"/>
    </location>
</feature>
<gene>
    <name evidence="3" type="ORF">RFB13_05655</name>
</gene>
<evidence type="ECO:0000313" key="3">
    <source>
        <dbReference type="EMBL" id="WMT15813.1"/>
    </source>
</evidence>
<dbReference type="InterPro" id="IPR050263">
    <property type="entry name" value="Bact_Fimbrial_Adh_Pro"/>
</dbReference>
<dbReference type="Proteomes" id="UP001235341">
    <property type="component" value="Chromosome"/>
</dbReference>
<keyword evidence="1" id="KW-0732">Signal</keyword>
<feature type="signal peptide" evidence="1">
    <location>
        <begin position="1"/>
        <end position="21"/>
    </location>
</feature>
<dbReference type="InterPro" id="IPR036937">
    <property type="entry name" value="Adhesion_dom_fimbrial_sf"/>
</dbReference>